<dbReference type="NCBIfam" id="TIGR03986">
    <property type="entry name" value="TIGR03986 family CRISPR-associated RAMP protein"/>
    <property type="match status" value="1"/>
</dbReference>
<dbReference type="PANTHER" id="PTHR35579">
    <property type="entry name" value="CRISPR SYSTEM CMS ENDORIBONUCLEASE CSM3"/>
    <property type="match status" value="1"/>
</dbReference>
<evidence type="ECO:0000259" key="2">
    <source>
        <dbReference type="Pfam" id="PF03787"/>
    </source>
</evidence>
<proteinExistence type="predicted"/>
<protein>
    <recommendedName>
        <fullName evidence="2">CRISPR type III-associated protein domain-containing protein</fullName>
    </recommendedName>
</protein>
<dbReference type="EMBL" id="AP019840">
    <property type="protein sequence ID" value="BBM52258.1"/>
    <property type="molecule type" value="Genomic_DNA"/>
</dbReference>
<dbReference type="PANTHER" id="PTHR35579:SF6">
    <property type="entry name" value="DUF324 DOMAIN-CONTAINING PROTEIN"/>
    <property type="match status" value="1"/>
</dbReference>
<evidence type="ECO:0000313" key="4">
    <source>
        <dbReference type="Proteomes" id="UP000321378"/>
    </source>
</evidence>
<dbReference type="InterPro" id="IPR052216">
    <property type="entry name" value="CRISPR_Csm3_endoribonuclease"/>
</dbReference>
<dbReference type="Proteomes" id="UP000321378">
    <property type="component" value="Chromosome"/>
</dbReference>
<dbReference type="RefSeq" id="WP_146996559.1">
    <property type="nucleotide sequence ID" value="NZ_AP019840.1"/>
</dbReference>
<dbReference type="AlphaFoldDB" id="A0A510KKM2"/>
<sequence length="592" mass="69219">MENNGNAIKQYPYNFVSLGDNVIDKGKRKLGTNTGKLKCKLITKSPLFIGGRKRDKDGHTLEYFYRENGNFAIPASSLKGSIRNVIDVLTNSVIRNVEHERLEERLKPSKKSIVKYGIIESLPEGDKKGVIKLAHRVKIKKEILTKSSNYDKNGKIYKIYMKKNIENYEKIETEEKYKQLLSRKDAQDKVIVTIWIASERPREMYEKILVKTDEVLYRFDKKELEDIEYLIKQRSDRDKKDGKDFYYKIRKDKDEKNFFKLKVGDPIIMYQKNKKDNMVHLVFSEIPRVRYEFSPLNLVPPKFRPSDSLDNLSFSERLFGTIGDNTKKDEGKTDELIALAGRVFFEDAQTICKNPKMINNGELVILKPFGEPHPTLVSFYLNRKDDEKKDYNSNAEGGVFIKGRKFYWHHKDKIEKEFKTFSKSITMNSREKHNSSLELMDYGNEFEFDVHFENLTDEELGVLIYALELEDGLLHKIGRGKAFGFGSCKIEIKKFNLENKNKYNDFSENIFENCEKEKYINEAKQKYINERQNIQELKAILSQKNNLDFSKSPFPEETGRTPGKNTLNWFLNKKSKGELVLETILKISENKN</sequence>
<dbReference type="GO" id="GO:0051607">
    <property type="term" value="P:defense response to virus"/>
    <property type="evidence" value="ECO:0007669"/>
    <property type="project" value="UniProtKB-KW"/>
</dbReference>
<dbReference type="InterPro" id="IPR005537">
    <property type="entry name" value="RAMP_III_fam"/>
</dbReference>
<evidence type="ECO:0000256" key="1">
    <source>
        <dbReference type="ARBA" id="ARBA00023118"/>
    </source>
</evidence>
<name>A0A510KKM2_9FUSO</name>
<dbReference type="Pfam" id="PF03787">
    <property type="entry name" value="RAMPs"/>
    <property type="match status" value="2"/>
</dbReference>
<gene>
    <name evidence="3" type="ORF">JMUB3935_1236</name>
</gene>
<keyword evidence="1" id="KW-0051">Antiviral defense</keyword>
<dbReference type="InterPro" id="IPR023825">
    <property type="entry name" value="CRISPR-assoc_RAMP_BGP1436"/>
</dbReference>
<feature type="domain" description="CRISPR type III-associated protein" evidence="2">
    <location>
        <begin position="314"/>
        <end position="489"/>
    </location>
</feature>
<organism evidence="3 4">
    <name type="scientific">Leptotrichia trevisanii</name>
    <dbReference type="NCBI Taxonomy" id="109328"/>
    <lineage>
        <taxon>Bacteria</taxon>
        <taxon>Fusobacteriati</taxon>
        <taxon>Fusobacteriota</taxon>
        <taxon>Fusobacteriia</taxon>
        <taxon>Fusobacteriales</taxon>
        <taxon>Leptotrichiaceae</taxon>
        <taxon>Leptotrichia</taxon>
    </lineage>
</organism>
<evidence type="ECO:0000313" key="3">
    <source>
        <dbReference type="EMBL" id="BBM52258.1"/>
    </source>
</evidence>
<accession>A0A510KKM2</accession>
<reference evidence="3 4" key="1">
    <citation type="submission" date="2019-07" db="EMBL/GenBank/DDBJ databases">
        <title>Complete Genome Sequence of Leptotrichia trevisanii Strain JMUB3935.</title>
        <authorList>
            <person name="Watanabe S."/>
            <person name="Cui L."/>
        </authorList>
    </citation>
    <scope>NUCLEOTIDE SEQUENCE [LARGE SCALE GENOMIC DNA]</scope>
    <source>
        <strain evidence="3 4">JMUB3935</strain>
    </source>
</reference>
<feature type="domain" description="CRISPR type III-associated protein" evidence="2">
    <location>
        <begin position="40"/>
        <end position="177"/>
    </location>
</feature>